<evidence type="ECO:0000256" key="1">
    <source>
        <dbReference type="SAM" id="Phobius"/>
    </source>
</evidence>
<feature type="domain" description="Predicted membrane protein YciQ-like C-terminal" evidence="2">
    <location>
        <begin position="69"/>
        <end position="251"/>
    </location>
</feature>
<feature type="transmembrane region" description="Helical" evidence="1">
    <location>
        <begin position="193"/>
        <end position="212"/>
    </location>
</feature>
<dbReference type="Pfam" id="PF20990">
    <property type="entry name" value="DUF2207_C"/>
    <property type="match status" value="1"/>
</dbReference>
<sequence length="286" mass="30142">MGLVIALVVLLGAPAVAAVSRRRRRRGGRDEYFVDLVPGLLPGPDQAPSRRTGARAGELVSQAAVRLTPPDGVPPVAAGLLLDREVRARDLSAGFLDLAVRGFFRIRRPGPHENGTRRGEWVLEPPLVAASGPLSEAERQVLATLFPRYAVTTLAARRSAIGGPLRGLRDDVEWQARRLGWFGQDRAGGVPTAAALGLFGIVLLVVAGSLGGVPDPVKFFAVVSMIWSVISVAIHRVRPRTAEGTAMAVQVAASAGTSPRPRHDSCASRRLLASSAGTCRGPCPSV</sequence>
<dbReference type="Proteomes" id="UP001528912">
    <property type="component" value="Unassembled WGS sequence"/>
</dbReference>
<protein>
    <submittedName>
        <fullName evidence="3">DUF2207 domain-containing protein</fullName>
    </submittedName>
</protein>
<proteinExistence type="predicted"/>
<dbReference type="RefSeq" id="WP_277192395.1">
    <property type="nucleotide sequence ID" value="NZ_JAROAV010000031.1"/>
</dbReference>
<keyword evidence="1" id="KW-1133">Transmembrane helix</keyword>
<reference evidence="3 4" key="1">
    <citation type="submission" date="2023-03" db="EMBL/GenBank/DDBJ databases">
        <title>YIM 133296 draft genome.</title>
        <authorList>
            <person name="Xiong L."/>
        </authorList>
    </citation>
    <scope>NUCLEOTIDE SEQUENCE [LARGE SCALE GENOMIC DNA]</scope>
    <source>
        <strain evidence="3 4">YIM 133296</strain>
    </source>
</reference>
<evidence type="ECO:0000313" key="4">
    <source>
        <dbReference type="Proteomes" id="UP001528912"/>
    </source>
</evidence>
<organism evidence="3 4">
    <name type="scientific">Luteipulveratus flavus</name>
    <dbReference type="NCBI Taxonomy" id="3031728"/>
    <lineage>
        <taxon>Bacteria</taxon>
        <taxon>Bacillati</taxon>
        <taxon>Actinomycetota</taxon>
        <taxon>Actinomycetes</taxon>
        <taxon>Micrococcales</taxon>
        <taxon>Dermacoccaceae</taxon>
        <taxon>Luteipulveratus</taxon>
    </lineage>
</organism>
<gene>
    <name evidence="3" type="ORF">P4R38_12365</name>
</gene>
<feature type="transmembrane region" description="Helical" evidence="1">
    <location>
        <begin position="219"/>
        <end position="237"/>
    </location>
</feature>
<keyword evidence="1" id="KW-0472">Membrane</keyword>
<keyword evidence="4" id="KW-1185">Reference proteome</keyword>
<dbReference type="EMBL" id="JAROAV010000031">
    <property type="protein sequence ID" value="MDF8265042.1"/>
    <property type="molecule type" value="Genomic_DNA"/>
</dbReference>
<dbReference type="InterPro" id="IPR048389">
    <property type="entry name" value="YciQ-like_C"/>
</dbReference>
<evidence type="ECO:0000313" key="3">
    <source>
        <dbReference type="EMBL" id="MDF8265042.1"/>
    </source>
</evidence>
<evidence type="ECO:0000259" key="2">
    <source>
        <dbReference type="Pfam" id="PF20990"/>
    </source>
</evidence>
<comment type="caution">
    <text evidence="3">The sequence shown here is derived from an EMBL/GenBank/DDBJ whole genome shotgun (WGS) entry which is preliminary data.</text>
</comment>
<keyword evidence="1" id="KW-0812">Transmembrane</keyword>
<name>A0ABT6C801_9MICO</name>
<accession>A0ABT6C801</accession>